<evidence type="ECO:0000313" key="2">
    <source>
        <dbReference type="EMBL" id="KIC78814.1"/>
    </source>
</evidence>
<comment type="caution">
    <text evidence="2">The sequence shown here is derived from an EMBL/GenBank/DDBJ whole genome shotgun (WGS) entry which is preliminary data.</text>
</comment>
<gene>
    <name evidence="2" type="ORF">RN79_04400</name>
</gene>
<dbReference type="InterPro" id="IPR029044">
    <property type="entry name" value="Nucleotide-diphossugar_trans"/>
</dbReference>
<evidence type="ECO:0000259" key="1">
    <source>
        <dbReference type="Pfam" id="PF00535"/>
    </source>
</evidence>
<dbReference type="Proteomes" id="UP000031339">
    <property type="component" value="Unassembled WGS sequence"/>
</dbReference>
<dbReference type="InterPro" id="IPR001173">
    <property type="entry name" value="Glyco_trans_2-like"/>
</dbReference>
<sequence>MKNNHTWVICAYGESEFLEACILSLRAQTIRSKIICYSSTPLDSIRQLCQTYEIPFYTKEGGGIGKDWNNALSFVDSQYATIAHQDDYYEPTYLEAVLQKIEQSKDVLIAYTDYFEEKNGVRILANKNLKIKTFMLKVLNIMPASHFWRNRVLALGNPISCPAVTYNLARIKEFRFDEKMRVSLDWYAWYKISEYKGRFVFISEKLMCHRIHEESETTKTISDNTRTKEDLYMYQLFWPKWIAKLINRAYIKSQDSNSND</sequence>
<dbReference type="CDD" id="cd00761">
    <property type="entry name" value="Glyco_tranf_GTA_type"/>
    <property type="match status" value="1"/>
</dbReference>
<reference evidence="2 3" key="1">
    <citation type="submission" date="2014-12" db="EMBL/GenBank/DDBJ databases">
        <title>Partial genome sequence of Streptococcus constellatus KCOM 1650 (= ChDC B144).</title>
        <authorList>
            <person name="Kook J.-K."/>
            <person name="Park S.-N."/>
            <person name="Lim Y.K."/>
            <person name="Jo E."/>
        </authorList>
    </citation>
    <scope>NUCLEOTIDE SEQUENCE [LARGE SCALE GENOMIC DNA]</scope>
    <source>
        <strain evidence="2 3">KCOM 1650</strain>
    </source>
</reference>
<dbReference type="Gene3D" id="3.90.550.10">
    <property type="entry name" value="Spore Coat Polysaccharide Biosynthesis Protein SpsA, Chain A"/>
    <property type="match status" value="1"/>
</dbReference>
<organism evidence="2 3">
    <name type="scientific">Streptococcus constellatus</name>
    <dbReference type="NCBI Taxonomy" id="76860"/>
    <lineage>
        <taxon>Bacteria</taxon>
        <taxon>Bacillati</taxon>
        <taxon>Bacillota</taxon>
        <taxon>Bacilli</taxon>
        <taxon>Lactobacillales</taxon>
        <taxon>Streptococcaceae</taxon>
        <taxon>Streptococcus</taxon>
        <taxon>Streptococcus anginosus group</taxon>
    </lineage>
</organism>
<protein>
    <submittedName>
        <fullName evidence="2">Glycosyl transferase</fullName>
    </submittedName>
</protein>
<evidence type="ECO:0000313" key="3">
    <source>
        <dbReference type="Proteomes" id="UP000031339"/>
    </source>
</evidence>
<dbReference type="SUPFAM" id="SSF53448">
    <property type="entry name" value="Nucleotide-diphospho-sugar transferases"/>
    <property type="match status" value="1"/>
</dbReference>
<dbReference type="Pfam" id="PF00535">
    <property type="entry name" value="Glycos_transf_2"/>
    <property type="match status" value="1"/>
</dbReference>
<proteinExistence type="predicted"/>
<dbReference type="RefSeq" id="WP_039677219.1">
    <property type="nucleotide sequence ID" value="NZ_JWIY01000001.1"/>
</dbReference>
<feature type="domain" description="Glycosyltransferase 2-like" evidence="1">
    <location>
        <begin position="7"/>
        <end position="131"/>
    </location>
</feature>
<dbReference type="GO" id="GO:0016740">
    <property type="term" value="F:transferase activity"/>
    <property type="evidence" value="ECO:0007669"/>
    <property type="project" value="UniProtKB-KW"/>
</dbReference>
<name>A0A0C1HND4_STRCV</name>
<accession>A0A0C1HND4</accession>
<dbReference type="AlphaFoldDB" id="A0A0C1HND4"/>
<keyword evidence="2" id="KW-0808">Transferase</keyword>
<dbReference type="EMBL" id="JWIY01000001">
    <property type="protein sequence ID" value="KIC78814.1"/>
    <property type="molecule type" value="Genomic_DNA"/>
</dbReference>
<dbReference type="OrthoDB" id="5986178at2"/>